<accession>A0A0E9UYL3</accession>
<evidence type="ECO:0000313" key="2">
    <source>
        <dbReference type="EMBL" id="JAH70826.1"/>
    </source>
</evidence>
<reference evidence="2" key="1">
    <citation type="submission" date="2014-11" db="EMBL/GenBank/DDBJ databases">
        <authorList>
            <person name="Amaro Gonzalez C."/>
        </authorList>
    </citation>
    <scope>NUCLEOTIDE SEQUENCE</scope>
</reference>
<dbReference type="EMBL" id="GBXM01037751">
    <property type="protein sequence ID" value="JAH70826.1"/>
    <property type="molecule type" value="Transcribed_RNA"/>
</dbReference>
<protein>
    <submittedName>
        <fullName evidence="2">Uncharacterized protein</fullName>
    </submittedName>
</protein>
<keyword evidence="1" id="KW-0812">Transmembrane</keyword>
<feature type="transmembrane region" description="Helical" evidence="1">
    <location>
        <begin position="6"/>
        <end position="22"/>
    </location>
</feature>
<keyword evidence="1" id="KW-1133">Transmembrane helix</keyword>
<proteinExistence type="predicted"/>
<dbReference type="AlphaFoldDB" id="A0A0E9UYL3"/>
<organism evidence="2">
    <name type="scientific">Anguilla anguilla</name>
    <name type="common">European freshwater eel</name>
    <name type="synonym">Muraena anguilla</name>
    <dbReference type="NCBI Taxonomy" id="7936"/>
    <lineage>
        <taxon>Eukaryota</taxon>
        <taxon>Metazoa</taxon>
        <taxon>Chordata</taxon>
        <taxon>Craniata</taxon>
        <taxon>Vertebrata</taxon>
        <taxon>Euteleostomi</taxon>
        <taxon>Actinopterygii</taxon>
        <taxon>Neopterygii</taxon>
        <taxon>Teleostei</taxon>
        <taxon>Anguilliformes</taxon>
        <taxon>Anguillidae</taxon>
        <taxon>Anguilla</taxon>
    </lineage>
</organism>
<keyword evidence="1" id="KW-0472">Membrane</keyword>
<evidence type="ECO:0000256" key="1">
    <source>
        <dbReference type="SAM" id="Phobius"/>
    </source>
</evidence>
<sequence length="24" mass="2828">MLLITHIFLPLAFIILQVWEVLGF</sequence>
<name>A0A0E9UYL3_ANGAN</name>
<reference evidence="2" key="2">
    <citation type="journal article" date="2015" name="Fish Shellfish Immunol.">
        <title>Early steps in the European eel (Anguilla anguilla)-Vibrio vulnificus interaction in the gills: Role of the RtxA13 toxin.</title>
        <authorList>
            <person name="Callol A."/>
            <person name="Pajuelo D."/>
            <person name="Ebbesson L."/>
            <person name="Teles M."/>
            <person name="MacKenzie S."/>
            <person name="Amaro C."/>
        </authorList>
    </citation>
    <scope>NUCLEOTIDE SEQUENCE</scope>
</reference>